<gene>
    <name evidence="2" type="ORF">Clow_00740</name>
</gene>
<reference evidence="2 3" key="1">
    <citation type="submission" date="2015-10" db="EMBL/GenBank/DDBJ databases">
        <title>Corynebacteirum lowii and Corynebacterium oculi species nova, derived from human clinical disease and and emended description of Corynebacterium mastiditis.</title>
        <authorList>
            <person name="Bernard K."/>
            <person name="Pacheco A.L."/>
            <person name="Mcdougall C."/>
            <person name="Burtx T."/>
            <person name="Weibe D."/>
            <person name="Tyler S."/>
            <person name="Olson A.B."/>
            <person name="Cnockaert M."/>
            <person name="Eguchi H."/>
            <person name="Kuwahara T."/>
            <person name="Nakayama-Imaohji H."/>
            <person name="Boudewijins M."/>
            <person name="Van Hoecke F."/>
            <person name="Bernier A.-M."/>
            <person name="Vandamme P."/>
        </authorList>
    </citation>
    <scope>NUCLEOTIDE SEQUENCE [LARGE SCALE GENOMIC DNA]</scope>
    <source>
        <strain evidence="2 3">NML 130206</strain>
    </source>
</reference>
<evidence type="ECO:0000313" key="3">
    <source>
        <dbReference type="Proteomes" id="UP000050488"/>
    </source>
</evidence>
<evidence type="ECO:0008006" key="4">
    <source>
        <dbReference type="Google" id="ProtNLM"/>
    </source>
</evidence>
<accession>A0A0Q0UJV8</accession>
<dbReference type="STRING" id="1544413.Clow_00740"/>
<evidence type="ECO:0000313" key="2">
    <source>
        <dbReference type="EMBL" id="KQB86532.1"/>
    </source>
</evidence>
<protein>
    <recommendedName>
        <fullName evidence="4">DUF3039 domain-containing protein</fullName>
    </recommendedName>
</protein>
<name>A0A0Q0UJV8_9CORY</name>
<dbReference type="Proteomes" id="UP000050488">
    <property type="component" value="Unassembled WGS sequence"/>
</dbReference>
<proteinExistence type="predicted"/>
<organism evidence="2 3">
    <name type="scientific">Corynebacterium lowii</name>
    <dbReference type="NCBI Taxonomy" id="1544413"/>
    <lineage>
        <taxon>Bacteria</taxon>
        <taxon>Bacillati</taxon>
        <taxon>Actinomycetota</taxon>
        <taxon>Actinomycetes</taxon>
        <taxon>Mycobacteriales</taxon>
        <taxon>Corynebacteriaceae</taxon>
        <taxon>Corynebacterium</taxon>
    </lineage>
</organism>
<feature type="compositionally biased region" description="Polar residues" evidence="1">
    <location>
        <begin position="1"/>
        <end position="12"/>
    </location>
</feature>
<dbReference type="Pfam" id="PF11238">
    <property type="entry name" value="DUF3039"/>
    <property type="match status" value="1"/>
</dbReference>
<feature type="region of interest" description="Disordered" evidence="1">
    <location>
        <begin position="1"/>
        <end position="27"/>
    </location>
</feature>
<dbReference type="AlphaFoldDB" id="A0A0Q0UJV8"/>
<comment type="caution">
    <text evidence="2">The sequence shown here is derived from an EMBL/GenBank/DDBJ whole genome shotgun (WGS) entry which is preliminary data.</text>
</comment>
<dbReference type="InterPro" id="IPR021400">
    <property type="entry name" value="DUF3039"/>
</dbReference>
<feature type="compositionally biased region" description="Basic and acidic residues" evidence="1">
    <location>
        <begin position="13"/>
        <end position="27"/>
    </location>
</feature>
<dbReference type="PATRIC" id="fig|1544413.3.peg.740"/>
<keyword evidence="3" id="KW-1185">Reference proteome</keyword>
<sequence length="83" mass="9152">MMGGVSTSTTTIDRPEIREETTTDNDTPKFFHYVKKNQIVESAVSGNMVVALCGETFPVTKQAKPGSPVCPDCERVYKGLRKK</sequence>
<dbReference type="EMBL" id="LKEV01000002">
    <property type="protein sequence ID" value="KQB86532.1"/>
    <property type="molecule type" value="Genomic_DNA"/>
</dbReference>
<evidence type="ECO:0000256" key="1">
    <source>
        <dbReference type="SAM" id="MobiDB-lite"/>
    </source>
</evidence>